<dbReference type="InterPro" id="IPR009057">
    <property type="entry name" value="Homeodomain-like_sf"/>
</dbReference>
<dbReference type="SUPFAM" id="SSF46689">
    <property type="entry name" value="Homeodomain-like"/>
    <property type="match status" value="1"/>
</dbReference>
<dbReference type="Pfam" id="PF08765">
    <property type="entry name" value="Mor"/>
    <property type="match status" value="1"/>
</dbReference>
<name>A0A1I3M1R9_9BACL</name>
<dbReference type="Gene3D" id="1.10.10.60">
    <property type="entry name" value="Homeodomain-like"/>
    <property type="match status" value="1"/>
</dbReference>
<accession>A0A1I3M1R9</accession>
<evidence type="ECO:0000313" key="2">
    <source>
        <dbReference type="EMBL" id="SFI90646.1"/>
    </source>
</evidence>
<dbReference type="Proteomes" id="UP000198915">
    <property type="component" value="Unassembled WGS sequence"/>
</dbReference>
<sequence length="113" mass="13146">MSNQANIENELMIDGWMKEVAVEDLPPSIQQIADVIGFRPALLLIKHYGGEMLYLPKPDSIYRSFRDKRIKQEFNGYNYKELAQKYGITVSWVREILADTPHPDQMNIFEIEA</sequence>
<feature type="domain" description="Mor transcription activator" evidence="1">
    <location>
        <begin position="30"/>
        <end position="98"/>
    </location>
</feature>
<keyword evidence="3" id="KW-1185">Reference proteome</keyword>
<evidence type="ECO:0000313" key="3">
    <source>
        <dbReference type="Proteomes" id="UP000198915"/>
    </source>
</evidence>
<dbReference type="AlphaFoldDB" id="A0A1I3M1R9"/>
<gene>
    <name evidence="2" type="ORF">SAMN05518846_101487</name>
</gene>
<reference evidence="3" key="1">
    <citation type="submission" date="2016-10" db="EMBL/GenBank/DDBJ databases">
        <authorList>
            <person name="Varghese N."/>
            <person name="Submissions S."/>
        </authorList>
    </citation>
    <scope>NUCLEOTIDE SEQUENCE [LARGE SCALE GENOMIC DNA]</scope>
    <source>
        <strain evidence="3">OK042</strain>
    </source>
</reference>
<dbReference type="STRING" id="1884381.SAMN05518846_101487"/>
<dbReference type="RefSeq" id="WP_175530466.1">
    <property type="nucleotide sequence ID" value="NZ_FORT01000001.1"/>
</dbReference>
<dbReference type="PANTHER" id="PTHR37812:SF1">
    <property type="entry name" value="MU-LIKE PROPHAGE FLUMU PROTEIN C"/>
    <property type="match status" value="1"/>
</dbReference>
<dbReference type="InterPro" id="IPR052411">
    <property type="entry name" value="c-mor_Regulatory_Protein"/>
</dbReference>
<proteinExistence type="predicted"/>
<dbReference type="InterPro" id="IPR014875">
    <property type="entry name" value="Mor_transcription_activator"/>
</dbReference>
<organism evidence="2 3">
    <name type="scientific">Brevibacillus centrosporus</name>
    <dbReference type="NCBI Taxonomy" id="54910"/>
    <lineage>
        <taxon>Bacteria</taxon>
        <taxon>Bacillati</taxon>
        <taxon>Bacillota</taxon>
        <taxon>Bacilli</taxon>
        <taxon>Bacillales</taxon>
        <taxon>Paenibacillaceae</taxon>
        <taxon>Brevibacillus</taxon>
    </lineage>
</organism>
<protein>
    <submittedName>
        <fullName evidence="2">Mor transcription activator family protein</fullName>
    </submittedName>
</protein>
<evidence type="ECO:0000259" key="1">
    <source>
        <dbReference type="Pfam" id="PF08765"/>
    </source>
</evidence>
<dbReference type="EMBL" id="FORT01000001">
    <property type="protein sequence ID" value="SFI90646.1"/>
    <property type="molecule type" value="Genomic_DNA"/>
</dbReference>
<dbReference type="PANTHER" id="PTHR37812">
    <property type="entry name" value="MU-LIKE PROPHAGE FLUMU PROTEIN C"/>
    <property type="match status" value="1"/>
</dbReference>